<organism evidence="3 4">
    <name type="scientific">Mycena rosella</name>
    <name type="common">Pink bonnet</name>
    <name type="synonym">Agaricus rosellus</name>
    <dbReference type="NCBI Taxonomy" id="1033263"/>
    <lineage>
        <taxon>Eukaryota</taxon>
        <taxon>Fungi</taxon>
        <taxon>Dikarya</taxon>
        <taxon>Basidiomycota</taxon>
        <taxon>Agaricomycotina</taxon>
        <taxon>Agaricomycetes</taxon>
        <taxon>Agaricomycetidae</taxon>
        <taxon>Agaricales</taxon>
        <taxon>Marasmiineae</taxon>
        <taxon>Mycenaceae</taxon>
        <taxon>Mycena</taxon>
    </lineage>
</organism>
<protein>
    <recommendedName>
        <fullName evidence="2">DUF6589 domain-containing protein</fullName>
    </recommendedName>
</protein>
<dbReference type="Pfam" id="PF20231">
    <property type="entry name" value="DUF6589"/>
    <property type="match status" value="1"/>
</dbReference>
<feature type="compositionally biased region" description="Polar residues" evidence="1">
    <location>
        <begin position="1"/>
        <end position="15"/>
    </location>
</feature>
<evidence type="ECO:0000313" key="4">
    <source>
        <dbReference type="Proteomes" id="UP001221757"/>
    </source>
</evidence>
<keyword evidence="4" id="KW-1185">Reference proteome</keyword>
<accession>A0AAD7BQL8</accession>
<proteinExistence type="predicted"/>
<dbReference type="EMBL" id="JARKIE010000555">
    <property type="protein sequence ID" value="KAJ7628104.1"/>
    <property type="molecule type" value="Genomic_DNA"/>
</dbReference>
<comment type="caution">
    <text evidence="3">The sequence shown here is derived from an EMBL/GenBank/DDBJ whole genome shotgun (WGS) entry which is preliminary data.</text>
</comment>
<feature type="region of interest" description="Disordered" evidence="1">
    <location>
        <begin position="1"/>
        <end position="25"/>
    </location>
</feature>
<sequence length="180" mass="19983">MQNSLRVSEATSVDNPNPVPVGSAWVARGSSSSVAEAHDSDMPDLVKITDPADGETAPTVAVPTDNAPKVHQEHPGFTGDRVLRNSQIFMLEFGWWIEMAWAVPEGDIGRVWEMGDLDLRNEIRLVASGEVYRRRGRQSVRRVYSAQIQGSKSKMTVAVYQGENAEEAWRADVAQYSRLR</sequence>
<evidence type="ECO:0000313" key="3">
    <source>
        <dbReference type="EMBL" id="KAJ7628104.1"/>
    </source>
</evidence>
<evidence type="ECO:0000259" key="2">
    <source>
        <dbReference type="Pfam" id="PF20231"/>
    </source>
</evidence>
<dbReference type="AlphaFoldDB" id="A0AAD7BQL8"/>
<dbReference type="Proteomes" id="UP001221757">
    <property type="component" value="Unassembled WGS sequence"/>
</dbReference>
<reference evidence="3" key="1">
    <citation type="submission" date="2023-03" db="EMBL/GenBank/DDBJ databases">
        <title>Massive genome expansion in bonnet fungi (Mycena s.s.) driven by repeated elements and novel gene families across ecological guilds.</title>
        <authorList>
            <consortium name="Lawrence Berkeley National Laboratory"/>
            <person name="Harder C.B."/>
            <person name="Miyauchi S."/>
            <person name="Viragh M."/>
            <person name="Kuo A."/>
            <person name="Thoen E."/>
            <person name="Andreopoulos B."/>
            <person name="Lu D."/>
            <person name="Skrede I."/>
            <person name="Drula E."/>
            <person name="Henrissat B."/>
            <person name="Morin E."/>
            <person name="Kohler A."/>
            <person name="Barry K."/>
            <person name="LaButti K."/>
            <person name="Morin E."/>
            <person name="Salamov A."/>
            <person name="Lipzen A."/>
            <person name="Mereny Z."/>
            <person name="Hegedus B."/>
            <person name="Baldrian P."/>
            <person name="Stursova M."/>
            <person name="Weitz H."/>
            <person name="Taylor A."/>
            <person name="Grigoriev I.V."/>
            <person name="Nagy L.G."/>
            <person name="Martin F."/>
            <person name="Kauserud H."/>
        </authorList>
    </citation>
    <scope>NUCLEOTIDE SEQUENCE</scope>
    <source>
        <strain evidence="3">CBHHK067</strain>
    </source>
</reference>
<name>A0AAD7BQL8_MYCRO</name>
<feature type="domain" description="DUF6589" evidence="2">
    <location>
        <begin position="66"/>
        <end position="114"/>
    </location>
</feature>
<gene>
    <name evidence="3" type="ORF">B0H17DRAFT_1218340</name>
</gene>
<evidence type="ECO:0000256" key="1">
    <source>
        <dbReference type="SAM" id="MobiDB-lite"/>
    </source>
</evidence>
<dbReference type="InterPro" id="IPR046496">
    <property type="entry name" value="DUF6589"/>
</dbReference>